<dbReference type="Proteomes" id="UP000283383">
    <property type="component" value="Unassembled WGS sequence"/>
</dbReference>
<organism evidence="1 2">
    <name type="scientific">Golovinomyces cichoracearum</name>
    <dbReference type="NCBI Taxonomy" id="62708"/>
    <lineage>
        <taxon>Eukaryota</taxon>
        <taxon>Fungi</taxon>
        <taxon>Dikarya</taxon>
        <taxon>Ascomycota</taxon>
        <taxon>Pezizomycotina</taxon>
        <taxon>Leotiomycetes</taxon>
        <taxon>Erysiphales</taxon>
        <taxon>Erysiphaceae</taxon>
        <taxon>Golovinomyces</taxon>
    </lineage>
</organism>
<proteinExistence type="predicted"/>
<sequence>MAYHYTIRPWISMLFASKILTSPWQSLLEAFHHRSDKNKY</sequence>
<dbReference type="AlphaFoldDB" id="A0A420I7J7"/>
<accession>A0A420I7J7</accession>
<gene>
    <name evidence="1" type="ORF">GcM3_118022</name>
</gene>
<keyword evidence="2" id="KW-1185">Reference proteome</keyword>
<protein>
    <submittedName>
        <fullName evidence="1">Uncharacterized protein</fullName>
    </submittedName>
</protein>
<comment type="caution">
    <text evidence="1">The sequence shown here is derived from an EMBL/GenBank/DDBJ whole genome shotgun (WGS) entry which is preliminary data.</text>
</comment>
<reference evidence="1 2" key="1">
    <citation type="journal article" date="2018" name="BMC Genomics">
        <title>Comparative genome analyses reveal sequence features reflecting distinct modes of host-adaptation between dicot and monocot powdery mildew.</title>
        <authorList>
            <person name="Wu Y."/>
            <person name="Ma X."/>
            <person name="Pan Z."/>
            <person name="Kale S.D."/>
            <person name="Song Y."/>
            <person name="King H."/>
            <person name="Zhang Q."/>
            <person name="Presley C."/>
            <person name="Deng X."/>
            <person name="Wei C.I."/>
            <person name="Xiao S."/>
        </authorList>
    </citation>
    <scope>NUCLEOTIDE SEQUENCE [LARGE SCALE GENOMIC DNA]</scope>
    <source>
        <strain evidence="1">UMSG3</strain>
    </source>
</reference>
<name>A0A420I7J7_9PEZI</name>
<evidence type="ECO:0000313" key="1">
    <source>
        <dbReference type="EMBL" id="RKF65635.1"/>
    </source>
</evidence>
<evidence type="ECO:0000313" key="2">
    <source>
        <dbReference type="Proteomes" id="UP000283383"/>
    </source>
</evidence>
<dbReference type="EMBL" id="MCBQ01011874">
    <property type="protein sequence ID" value="RKF65635.1"/>
    <property type="molecule type" value="Genomic_DNA"/>
</dbReference>